<dbReference type="Proteomes" id="UP000243499">
    <property type="component" value="Chromosome 3"/>
</dbReference>
<feature type="compositionally biased region" description="Polar residues" evidence="1">
    <location>
        <begin position="103"/>
        <end position="118"/>
    </location>
</feature>
<feature type="region of interest" description="Disordered" evidence="1">
    <location>
        <begin position="75"/>
        <end position="118"/>
    </location>
</feature>
<dbReference type="EMBL" id="CM008048">
    <property type="protein sequence ID" value="PVH61415.1"/>
    <property type="molecule type" value="Genomic_DNA"/>
</dbReference>
<dbReference type="AlphaFoldDB" id="A0A2T8KGW6"/>
<reference evidence="2" key="1">
    <citation type="submission" date="2018-04" db="EMBL/GenBank/DDBJ databases">
        <title>WGS assembly of Panicum hallii.</title>
        <authorList>
            <person name="Lovell J."/>
            <person name="Jenkins J."/>
            <person name="Lowry D."/>
            <person name="Mamidi S."/>
            <person name="Sreedasyam A."/>
            <person name="Weng X."/>
            <person name="Barry K."/>
            <person name="Bonette J."/>
            <person name="Campitelli B."/>
            <person name="Daum C."/>
            <person name="Gordon S."/>
            <person name="Gould B."/>
            <person name="Lipzen A."/>
            <person name="Macqueen A."/>
            <person name="Palacio-Mejia J."/>
            <person name="Plott C."/>
            <person name="Shakirov E."/>
            <person name="Shu S."/>
            <person name="Yoshinaga Y."/>
            <person name="Zane M."/>
            <person name="Rokhsar D."/>
            <person name="Grimwood J."/>
            <person name="Schmutz J."/>
            <person name="Juenger T."/>
        </authorList>
    </citation>
    <scope>NUCLEOTIDE SEQUENCE [LARGE SCALE GENOMIC DNA]</scope>
    <source>
        <strain evidence="2">FIL2</strain>
    </source>
</reference>
<gene>
    <name evidence="2" type="ORF">PAHAL_3G032000</name>
</gene>
<evidence type="ECO:0000313" key="2">
    <source>
        <dbReference type="EMBL" id="PVH61415.1"/>
    </source>
</evidence>
<evidence type="ECO:0000256" key="1">
    <source>
        <dbReference type="SAM" id="MobiDB-lite"/>
    </source>
</evidence>
<proteinExistence type="predicted"/>
<name>A0A2T8KGW6_9POAL</name>
<organism evidence="2">
    <name type="scientific">Panicum hallii</name>
    <dbReference type="NCBI Taxonomy" id="206008"/>
    <lineage>
        <taxon>Eukaryota</taxon>
        <taxon>Viridiplantae</taxon>
        <taxon>Streptophyta</taxon>
        <taxon>Embryophyta</taxon>
        <taxon>Tracheophyta</taxon>
        <taxon>Spermatophyta</taxon>
        <taxon>Magnoliopsida</taxon>
        <taxon>Liliopsida</taxon>
        <taxon>Poales</taxon>
        <taxon>Poaceae</taxon>
        <taxon>PACMAD clade</taxon>
        <taxon>Panicoideae</taxon>
        <taxon>Panicodae</taxon>
        <taxon>Paniceae</taxon>
        <taxon>Panicinae</taxon>
        <taxon>Panicum</taxon>
        <taxon>Panicum sect. Panicum</taxon>
    </lineage>
</organism>
<accession>A0A2T8KGW6</accession>
<sequence length="118" mass="13400">MFDEMPRPENPVGSSRDVCREASSRRHRCLTAPSVQLWSRICVQCSDGTARDLLEFHDLLQLRVLGLFVHASRHADEGSRWQNHSRGMPRRPSPSPQMTTRTVRQLFSVSPGSIQSSE</sequence>
<dbReference type="Gramene" id="PVH61415">
    <property type="protein sequence ID" value="PVH61415"/>
    <property type="gene ID" value="PAHAL_3G032000"/>
</dbReference>
<protein>
    <submittedName>
        <fullName evidence="2">Uncharacterized protein</fullName>
    </submittedName>
</protein>